<feature type="domain" description="Bacterial Ig" evidence="3">
    <location>
        <begin position="1931"/>
        <end position="2010"/>
    </location>
</feature>
<feature type="domain" description="Bacterial Ig" evidence="3">
    <location>
        <begin position="229"/>
        <end position="307"/>
    </location>
</feature>
<keyword evidence="2" id="KW-1133">Transmembrane helix</keyword>
<feature type="region of interest" description="Disordered" evidence="1">
    <location>
        <begin position="1165"/>
        <end position="1187"/>
    </location>
</feature>
<dbReference type="Pfam" id="PF17936">
    <property type="entry name" value="Big_6"/>
    <property type="match status" value="30"/>
</dbReference>
<dbReference type="InterPro" id="IPR017868">
    <property type="entry name" value="Filamin/ABP280_repeat-like"/>
</dbReference>
<feature type="domain" description="Bacterial Ig" evidence="3">
    <location>
        <begin position="1593"/>
        <end position="1672"/>
    </location>
</feature>
<accession>A0A075LMN8</accession>
<feature type="region of interest" description="Disordered" evidence="1">
    <location>
        <begin position="2265"/>
        <end position="2328"/>
    </location>
</feature>
<feature type="compositionally biased region" description="Basic and acidic residues" evidence="1">
    <location>
        <begin position="2761"/>
        <end position="2770"/>
    </location>
</feature>
<keyword evidence="2" id="KW-0472">Membrane</keyword>
<feature type="domain" description="Bacterial Ig" evidence="3">
    <location>
        <begin position="2357"/>
        <end position="2435"/>
    </location>
</feature>
<feature type="compositionally biased region" description="Polar residues" evidence="1">
    <location>
        <begin position="2783"/>
        <end position="2797"/>
    </location>
</feature>
<feature type="domain" description="Bacterial Ig" evidence="3">
    <location>
        <begin position="1846"/>
        <end position="1924"/>
    </location>
</feature>
<dbReference type="PROSITE" id="PS50194">
    <property type="entry name" value="FILAMIN_REPEAT"/>
    <property type="match status" value="1"/>
</dbReference>
<dbReference type="Proteomes" id="UP000027980">
    <property type="component" value="Chromosome"/>
</dbReference>
<feature type="region of interest" description="Disordered" evidence="1">
    <location>
        <begin position="1926"/>
        <end position="1956"/>
    </location>
</feature>
<feature type="domain" description="Bacterial Ig" evidence="3">
    <location>
        <begin position="2698"/>
        <end position="2775"/>
    </location>
</feature>
<feature type="domain" description="Bacterial Ig" evidence="3">
    <location>
        <begin position="398"/>
        <end position="477"/>
    </location>
</feature>
<feature type="domain" description="Bacterial Ig" evidence="3">
    <location>
        <begin position="314"/>
        <end position="392"/>
    </location>
</feature>
<feature type="region of interest" description="Disordered" evidence="1">
    <location>
        <begin position="2607"/>
        <end position="2639"/>
    </location>
</feature>
<feature type="region of interest" description="Disordered" evidence="1">
    <location>
        <begin position="568"/>
        <end position="596"/>
    </location>
</feature>
<feature type="compositionally biased region" description="Polar residues" evidence="1">
    <location>
        <begin position="385"/>
        <end position="395"/>
    </location>
</feature>
<feature type="domain" description="Bacterial Ig" evidence="3">
    <location>
        <begin position="1167"/>
        <end position="1246"/>
    </location>
</feature>
<dbReference type="Gene3D" id="2.60.40.10">
    <property type="entry name" value="Immunoglobulins"/>
    <property type="match status" value="30"/>
</dbReference>
<feature type="region of interest" description="Disordered" evidence="1">
    <location>
        <begin position="1841"/>
        <end position="1871"/>
    </location>
</feature>
<feature type="region of interest" description="Disordered" evidence="1">
    <location>
        <begin position="2760"/>
        <end position="2802"/>
    </location>
</feature>
<feature type="domain" description="Bacterial Ig" evidence="3">
    <location>
        <begin position="2101"/>
        <end position="2180"/>
    </location>
</feature>
<feature type="region of interest" description="Disordered" evidence="1">
    <location>
        <begin position="2012"/>
        <end position="2051"/>
    </location>
</feature>
<feature type="region of interest" description="Disordered" evidence="1">
    <location>
        <begin position="722"/>
        <end position="766"/>
    </location>
</feature>
<feature type="region of interest" description="Disordered" evidence="1">
    <location>
        <begin position="2435"/>
        <end position="2498"/>
    </location>
</feature>
<feature type="domain" description="Bacterial Ig" evidence="3">
    <location>
        <begin position="2273"/>
        <end position="2352"/>
    </location>
</feature>
<feature type="compositionally biased region" description="Polar residues" evidence="1">
    <location>
        <begin position="729"/>
        <end position="740"/>
    </location>
</feature>
<proteinExistence type="predicted"/>
<dbReference type="HOGENOM" id="CLU_225702_0_0_9"/>
<dbReference type="KEGG" id="tap:GZ22_13785"/>
<dbReference type="EMBL" id="CP008876">
    <property type="protein sequence ID" value="AIF67599.1"/>
    <property type="molecule type" value="Genomic_DNA"/>
</dbReference>
<dbReference type="InterPro" id="IPR013783">
    <property type="entry name" value="Ig-like_fold"/>
</dbReference>
<feature type="domain" description="Bacterial Ig" evidence="3">
    <location>
        <begin position="1422"/>
        <end position="1501"/>
    </location>
</feature>
<feature type="region of interest" description="Disordered" evidence="1">
    <location>
        <begin position="1253"/>
        <end position="1283"/>
    </location>
</feature>
<organism evidence="4 5">
    <name type="scientific">Terribacillus saccharophilus</name>
    <dbReference type="NCBI Taxonomy" id="361277"/>
    <lineage>
        <taxon>Bacteria</taxon>
        <taxon>Bacillati</taxon>
        <taxon>Bacillota</taxon>
        <taxon>Bacilli</taxon>
        <taxon>Bacillales</taxon>
        <taxon>Bacillaceae</taxon>
        <taxon>Terribacillus</taxon>
    </lineage>
</organism>
<evidence type="ECO:0000259" key="3">
    <source>
        <dbReference type="Pfam" id="PF17936"/>
    </source>
</evidence>
<feature type="domain" description="Bacterial Ig" evidence="3">
    <location>
        <begin position="828"/>
        <end position="906"/>
    </location>
</feature>
<feature type="domain" description="Bacterial Ig" evidence="3">
    <location>
        <begin position="2442"/>
        <end position="2520"/>
    </location>
</feature>
<feature type="region of interest" description="Disordered" evidence="1">
    <location>
        <begin position="639"/>
        <end position="679"/>
    </location>
</feature>
<feature type="domain" description="Bacterial Ig" evidence="3">
    <location>
        <begin position="572"/>
        <end position="652"/>
    </location>
</feature>
<reference evidence="4 5" key="1">
    <citation type="submission" date="2014-07" db="EMBL/GenBank/DDBJ databases">
        <title>Complete genome sequence of a moderately halophilic bacterium Terribacillus aidingensis MP602, isolated from Cryptomeria fortunei in Tianmu mountain in China.</title>
        <authorList>
            <person name="Wang Y."/>
            <person name="Lu P."/>
            <person name="Zhang L."/>
        </authorList>
    </citation>
    <scope>NUCLEOTIDE SEQUENCE [LARGE SCALE GENOMIC DNA]</scope>
    <source>
        <strain evidence="4 5">MP602</strain>
    </source>
</reference>
<feature type="region of interest" description="Disordered" evidence="1">
    <location>
        <begin position="2692"/>
        <end position="2717"/>
    </location>
</feature>
<feature type="domain" description="Bacterial Ig" evidence="3">
    <location>
        <begin position="2188"/>
        <end position="2266"/>
    </location>
</feature>
<feature type="domain" description="Bacterial Ig" evidence="3">
    <location>
        <begin position="2527"/>
        <end position="2605"/>
    </location>
</feature>
<feature type="domain" description="Bacterial Ig" evidence="3">
    <location>
        <begin position="657"/>
        <end position="736"/>
    </location>
</feature>
<evidence type="ECO:0000256" key="1">
    <source>
        <dbReference type="SAM" id="MobiDB-lite"/>
    </source>
</evidence>
<feature type="region of interest" description="Disordered" evidence="1">
    <location>
        <begin position="428"/>
        <end position="491"/>
    </location>
</feature>
<feature type="domain" description="Bacterial Ig" evidence="3">
    <location>
        <begin position="1082"/>
        <end position="1161"/>
    </location>
</feature>
<feature type="region of interest" description="Disordered" evidence="1">
    <location>
        <begin position="2522"/>
        <end position="2558"/>
    </location>
</feature>
<feature type="region of interest" description="Disordered" evidence="1">
    <location>
        <begin position="2095"/>
        <end position="2127"/>
    </location>
</feature>
<gene>
    <name evidence="4" type="ORF">GZ22_13785</name>
</gene>
<feature type="compositionally biased region" description="Polar residues" evidence="1">
    <location>
        <begin position="1263"/>
        <end position="1283"/>
    </location>
</feature>
<protein>
    <recommendedName>
        <fullName evidence="3">Bacterial Ig domain-containing protein</fullName>
    </recommendedName>
</protein>
<feature type="transmembrane region" description="Helical" evidence="2">
    <location>
        <begin position="2811"/>
        <end position="2831"/>
    </location>
</feature>
<feature type="region of interest" description="Disordered" evidence="1">
    <location>
        <begin position="293"/>
        <end position="329"/>
    </location>
</feature>
<feature type="region of interest" description="Disordered" evidence="1">
    <location>
        <begin position="378"/>
        <end position="415"/>
    </location>
</feature>
<feature type="compositionally biased region" description="Polar residues" evidence="1">
    <location>
        <begin position="293"/>
        <end position="310"/>
    </location>
</feature>
<keyword evidence="2" id="KW-0812">Transmembrane</keyword>
<feature type="compositionally biased region" description="Polar residues" evidence="1">
    <location>
        <begin position="457"/>
        <end position="478"/>
    </location>
</feature>
<feature type="domain" description="Bacterial Ig" evidence="3">
    <location>
        <begin position="997"/>
        <end position="1076"/>
    </location>
</feature>
<sequence>MSKRKNYDHKKNMQRKNKLRVAKRSSALLAAAAIVVTPYVYDSEQKTLSKYTAEAADIAVIGNQTLSANYSGGILTLTLRGNQLANIGAISNYSPNFQLPEELSSLLQNPNIRSQTTINYSIPYVGVGGVANLTHTGSVTGSNLTVNTTTNSFGANIRHTLGIAVSSPTTFTARINLANLGITQLPTASDGRLDFRAIAADSLIANVDLLNRRGAATSITTGITDTQPPAAPVLSSVDSDDTTLTGTAEANSRINITLPDGSTATATTDANGNWSAAIPAQQAGGTISATATDAAGNRSSAGTVSVTNADTEPPAAPVINSVDSDDTTVSGTAEAGTVITLTLGDGSTVEATTDEAGNWSAEIPAQAADTTITAVATDDAGNESDAASATVTNGDTEAPATPEISPIDSDDTTLSGTAEAGSAITITLPNGSTVETEADDNGNWSAEIPAQDPDSDISVTSTDAAGNQSDPGSVTVTNAGGGADTEPPAAPVIAPVTDEDTTLTGTAEANADIVVTLPDGSTAETTADADGNWTVEIPAQTADSSITAVAVDEAGNESEAGNVTVTDADSEAPTAPEFNPIDSDDTSLSGTAEPNTDIIVTLPDGSSAETTTDADGNWTVDIPAQEANSDITAIAVDEAGNESDAGSVTVTDADTEAPGAPEINPIDSDDTSLSGTAEPNTDIVVTLPDGSTLDTTTDADGNWTVDIPAQETGSVISVTATDEAGNESDAGTATVTNSDTEAPAAPEVNPVDSDDTSLSGTAEPNTDVVLTFSDGTTVETRSDADGNWNIEIPAQEPGTEISVVAIDDAGNQSDPSTVVVINYDSAPPAAPEINPVTNADTSISGTAEANATIIVTLADGTTAEAIADSEGNWTAEIPAQDPGSEISAIAIDEAGNESESESITVANSDTTAPIAPEVDPLDSDDTSLSGTAEANTDIIVTLPNGASVRTTADADGNWTVDIPSQNPDAVLSVVAVDEARNISGASTVVVSNADTTAPDAPEINAIDSDDTSLSGTTEANADVIVTLPNGTSVRTTADADGNWTVDIPAQDPGVALSVVAVDEARNMSSASTIVVTNADTTAPDAPEVNPVDSDDTSLSGTAEPDADIIVTLPDGTSVRTTADADGNWTVDIPAQSPGAALSVVAIDEARNVSGAGTVVVTNADTTAPDAPEVNPVDGDDTSLSGTAEPDADIIVTLPDGTSVRTTADADGNWTVDIPAQSPGAALSVVAVNEARNVSSASTVVVTNADTTAPEAPEVDPVNSDDTSLAGTAEPNSNIIVTLPNGSTISTTTDEQGNWSVDIPAQDPNAILSVVAVDEARNVSSSSSVVITNADTTAPEAPVVNAVDSDDTTLSGTAEPDADIIVTLPDGTSVRTTADADGNWTVDVPAQSPGASLSVVAVDEARNVSGTSTVVVTNADTTAPETPEVNAVDSDDTTLSGTAEPNADIIVTLPNGSTINTAADAQGNWSVDIPAQDPDAILSVVAVDEARNVSGSGSVVVTNADTTAPDAPEVNAVDSDDTTLSGTAEPNADIIVTLPNGSTINTTADAQGNWSVDIPTQESGAVLSVVAVDEARNVSNSANITVQAGESDIPAPPVAGPITANDNFIFGLSGFNSFIFLYLPDGTVIETRANDQGQWSAEIPPQDAGSEITIIETDQNGNSSEPTVLTVGDEPDTEAPATPIALPVSNTDTSLTGIAEPDTTVVVTLPNGTQLETVSDTNGNWVIDIPTQEAGAELSIISIDAAGNLSASQVVSVIDNIQPESPAVDPITDEDTSLSGDGEPESTVVITLPDGSIVEAPVDEDGNWETDIPAQEPGDEITVVVTDPAGNVSDPVVVPVENSDTQAPDAPSVDPVTDEDTNVSGDAEPGSTVVITLPDGSIVDAPVNEEGNWQAEIPAQESGEEINIVVTDPAGNVSNPVIVPVENSDTEAPDSPSVDPVTDEDTNVSGDGEPGSTVIITVPDGSTVEAPVDEDGNWQAEIPAQEPGNEIIVVVTDPAGNVSNPVVVPVENGDTEAPDAPSVDPVTDENTNVSGDGEPGSTIVITLPDGGTVDTPVDEDGNWEAEIPAQEPGDEIVVVITDPDGNVSDPVIVPVENSDTQAPDAPAVDPVTDEDTNVSGDGEPGSTVVITLPDGETVVEAPVDEDGNWEAEIPAQEPGDEIIVVVTDPEGNVSDPVIVPVENGDTQVPDAPSVDPVTDEDTIVSGDGEPGSTVVITLPDGGTVEAPVDENGNWEAEVPAQEPGEEIVVVITDPEGNVSNPVVVPVENGDTETPDAPAVDPVTDEDTIVSGNGEPGSTIVITLPDGGTVEAPVDENGNWETEIPAQDPGEEIIVVITDPDGNVSDPVIVPVEDENTEAPDAPSVDPITDNDTDVSGDAEPGSTVVITLPDGSTVETPVDENGNWEADIPVQEPGDEIIVVVTDPDNNVSAPVIVPVEGEDTEAPDTPSIDPVTDEDTNVSGDGEPGSTVVITLPDGSTIEAPVDEDGNWEADIPSQDPGDEVIVVITDPAGNESDPVIVPVENADTEAPDTPSVDPVTDEDTNVSGDGEPGSTVVITLPDGSTIEAPVDEDGNWEADIPSQDPGDEVIVVITDPAGNESDPVIVPVENADTEAPDTPSVDPVTDEDTNVSGDGEPGSTVVITLPDGSTIEAPVDEDGNWEADIPAQDPGDEVIVVITDPAGNESDPVIVPVENGDIETPESPSVNPIDEGDDTISGGGTPGTGVIVILPGGNTEETTVDDDGNWSVPAPGLKPGDEITVIGKDSDGNEGKPTRVTVGNNEEGGTDTSTVLPGSGSSDGTYDGRQLPQTSNNFFTSILISAGALIAGAISLVASRFRRKNQ</sequence>
<feature type="domain" description="Bacterial Ig" evidence="3">
    <location>
        <begin position="1252"/>
        <end position="1330"/>
    </location>
</feature>
<feature type="domain" description="Bacterial Ig" evidence="3">
    <location>
        <begin position="2016"/>
        <end position="2094"/>
    </location>
</feature>
<dbReference type="GeneID" id="34222122"/>
<feature type="domain" description="Bacterial Ig" evidence="3">
    <location>
        <begin position="1507"/>
        <end position="1586"/>
    </location>
</feature>
<feature type="domain" description="Bacterial Ig" evidence="3">
    <location>
        <begin position="1337"/>
        <end position="1416"/>
    </location>
</feature>
<feature type="region of interest" description="Disordered" evidence="1">
    <location>
        <begin position="2352"/>
        <end position="2410"/>
    </location>
</feature>
<name>A0A075LMN8_9BACI</name>
<dbReference type="NCBIfam" id="NF033510">
    <property type="entry name" value="Ca_tandemer"/>
    <property type="match status" value="29"/>
</dbReference>
<feature type="domain" description="Bacterial Ig" evidence="3">
    <location>
        <begin position="2612"/>
        <end position="2690"/>
    </location>
</feature>
<feature type="domain" description="Bacterial Ig" evidence="3">
    <location>
        <begin position="488"/>
        <end position="567"/>
    </location>
</feature>
<feature type="domain" description="Bacterial Ig" evidence="3">
    <location>
        <begin position="1678"/>
        <end position="1758"/>
    </location>
</feature>
<feature type="region of interest" description="Disordered" evidence="1">
    <location>
        <begin position="1764"/>
        <end position="1783"/>
    </location>
</feature>
<evidence type="ECO:0000313" key="4">
    <source>
        <dbReference type="EMBL" id="AIF67599.1"/>
    </source>
</evidence>
<dbReference type="RefSeq" id="WP_038563388.1">
    <property type="nucleotide sequence ID" value="NZ_CP008876.1"/>
</dbReference>
<feature type="region of interest" description="Disordered" evidence="1">
    <location>
        <begin position="2181"/>
        <end position="2211"/>
    </location>
</feature>
<feature type="region of interest" description="Disordered" evidence="1">
    <location>
        <begin position="1080"/>
        <end position="1102"/>
    </location>
</feature>
<feature type="domain" description="Bacterial Ig" evidence="3">
    <location>
        <begin position="1762"/>
        <end position="1840"/>
    </location>
</feature>
<dbReference type="InterPro" id="IPR041498">
    <property type="entry name" value="Big_6"/>
</dbReference>
<feature type="domain" description="Bacterial Ig" evidence="3">
    <location>
        <begin position="912"/>
        <end position="991"/>
    </location>
</feature>
<evidence type="ECO:0000313" key="5">
    <source>
        <dbReference type="Proteomes" id="UP000027980"/>
    </source>
</evidence>
<evidence type="ECO:0000256" key="2">
    <source>
        <dbReference type="SAM" id="Phobius"/>
    </source>
</evidence>
<feature type="domain" description="Bacterial Ig" evidence="3">
    <location>
        <begin position="742"/>
        <end position="820"/>
    </location>
</feature>